<feature type="region of interest" description="Disordered" evidence="1">
    <location>
        <begin position="16"/>
        <end position="36"/>
    </location>
</feature>
<dbReference type="Proteomes" id="UP000095282">
    <property type="component" value="Unplaced"/>
</dbReference>
<reference evidence="3" key="1">
    <citation type="submission" date="2016-11" db="UniProtKB">
        <authorList>
            <consortium name="WormBaseParasite"/>
        </authorList>
    </citation>
    <scope>IDENTIFICATION</scope>
</reference>
<dbReference type="STRING" id="1561998.A0A1I7T639"/>
<dbReference type="eggNOG" id="KOG0987">
    <property type="taxonomic scope" value="Eukaryota"/>
</dbReference>
<evidence type="ECO:0000313" key="2">
    <source>
        <dbReference type="Proteomes" id="UP000095282"/>
    </source>
</evidence>
<protein>
    <submittedName>
        <fullName evidence="3">ATP-dependent DNA helicase PIF1</fullName>
    </submittedName>
</protein>
<dbReference type="SUPFAM" id="SSF52540">
    <property type="entry name" value="P-loop containing nucleoside triphosphate hydrolases"/>
    <property type="match status" value="1"/>
</dbReference>
<keyword evidence="2" id="KW-1185">Reference proteome</keyword>
<dbReference type="AlphaFoldDB" id="A0A1I7T639"/>
<evidence type="ECO:0000256" key="1">
    <source>
        <dbReference type="SAM" id="MobiDB-lite"/>
    </source>
</evidence>
<dbReference type="Gene3D" id="3.40.50.300">
    <property type="entry name" value="P-loop containing nucleotide triphosphate hydrolases"/>
    <property type="match status" value="1"/>
</dbReference>
<sequence length="251" mass="27998">MVLDMLDNTQITLMAHDKHVETSRKSTPKGNSKPWQRKAFSITNIHQSPSNRAQPTSSIQGAPDVTGGLSSCLKLALNCRVMLKRNINQSKSLVNGLTGVLERLDTVNDGVKSLGIRFDRLPSELVWIDRVSVAYDMPSGERRSRYQFPIEPAFAVTIHKSQGLTLSNVILSTVYVYSVENFLKILVPAPFLLRPSSSLGLVEYEASLDFTSSIWMCQRSSRIRNRSRNINASVPPTLFYNKSFSASFTSI</sequence>
<dbReference type="PANTHER" id="PTHR23274">
    <property type="entry name" value="DNA HELICASE-RELATED"/>
    <property type="match status" value="1"/>
</dbReference>
<evidence type="ECO:0000313" key="3">
    <source>
        <dbReference type="WBParaSite" id="Csp11.Scaffold518.g2767.t1"/>
    </source>
</evidence>
<dbReference type="Gene3D" id="2.30.30.940">
    <property type="match status" value="1"/>
</dbReference>
<dbReference type="WBParaSite" id="Csp11.Scaffold518.g2767.t1">
    <property type="protein sequence ID" value="Csp11.Scaffold518.g2767.t1"/>
    <property type="gene ID" value="Csp11.Scaffold518.g2767"/>
</dbReference>
<proteinExistence type="predicted"/>
<dbReference type="InterPro" id="IPR027417">
    <property type="entry name" value="P-loop_NTPase"/>
</dbReference>
<accession>A0A1I7T639</accession>
<organism evidence="2 3">
    <name type="scientific">Caenorhabditis tropicalis</name>
    <dbReference type="NCBI Taxonomy" id="1561998"/>
    <lineage>
        <taxon>Eukaryota</taxon>
        <taxon>Metazoa</taxon>
        <taxon>Ecdysozoa</taxon>
        <taxon>Nematoda</taxon>
        <taxon>Chromadorea</taxon>
        <taxon>Rhabditida</taxon>
        <taxon>Rhabditina</taxon>
        <taxon>Rhabditomorpha</taxon>
        <taxon>Rhabditoidea</taxon>
        <taxon>Rhabditidae</taxon>
        <taxon>Peloderinae</taxon>
        <taxon>Caenorhabditis</taxon>
    </lineage>
</organism>
<name>A0A1I7T639_9PELO</name>
<dbReference type="PANTHER" id="PTHR23274:SF11">
    <property type="entry name" value="ATP-DEPENDENT DNA HELICASE PIF1"/>
    <property type="match status" value="1"/>
</dbReference>